<dbReference type="EMBL" id="JBHUMJ010000017">
    <property type="protein sequence ID" value="MFD2703793.1"/>
    <property type="molecule type" value="Genomic_DNA"/>
</dbReference>
<dbReference type="Proteomes" id="UP001597540">
    <property type="component" value="Unassembled WGS sequence"/>
</dbReference>
<dbReference type="PROSITE" id="PS50943">
    <property type="entry name" value="HTH_CROC1"/>
    <property type="match status" value="1"/>
</dbReference>
<evidence type="ECO:0000259" key="1">
    <source>
        <dbReference type="PROSITE" id="PS50943"/>
    </source>
</evidence>
<reference evidence="3" key="1">
    <citation type="journal article" date="2019" name="Int. J. Syst. Evol. Microbiol.">
        <title>The Global Catalogue of Microorganisms (GCM) 10K type strain sequencing project: providing services to taxonomists for standard genome sequencing and annotation.</title>
        <authorList>
            <consortium name="The Broad Institute Genomics Platform"/>
            <consortium name="The Broad Institute Genome Sequencing Center for Infectious Disease"/>
            <person name="Wu L."/>
            <person name="Ma J."/>
        </authorList>
    </citation>
    <scope>NUCLEOTIDE SEQUENCE [LARGE SCALE GENOMIC DNA]</scope>
    <source>
        <strain evidence="3">KCTC 33849</strain>
    </source>
</reference>
<dbReference type="Gene3D" id="1.10.260.40">
    <property type="entry name" value="lambda repressor-like DNA-binding domains"/>
    <property type="match status" value="1"/>
</dbReference>
<dbReference type="InterPro" id="IPR001387">
    <property type="entry name" value="Cro/C1-type_HTH"/>
</dbReference>
<dbReference type="CDD" id="cd00093">
    <property type="entry name" value="HTH_XRE"/>
    <property type="match status" value="1"/>
</dbReference>
<comment type="caution">
    <text evidence="2">The sequence shown here is derived from an EMBL/GenBank/DDBJ whole genome shotgun (WGS) entry which is preliminary data.</text>
</comment>
<keyword evidence="3" id="KW-1185">Reference proteome</keyword>
<organism evidence="2 3">
    <name type="scientific">Paenibacillus shunpengii</name>
    <dbReference type="NCBI Taxonomy" id="2054424"/>
    <lineage>
        <taxon>Bacteria</taxon>
        <taxon>Bacillati</taxon>
        <taxon>Bacillota</taxon>
        <taxon>Bacilli</taxon>
        <taxon>Bacillales</taxon>
        <taxon>Paenibacillaceae</taxon>
        <taxon>Paenibacillus</taxon>
    </lineage>
</organism>
<dbReference type="RefSeq" id="WP_379265333.1">
    <property type="nucleotide sequence ID" value="NZ_JBHUMJ010000017.1"/>
</dbReference>
<sequence length="81" mass="9279">MEQATKTQPRLLLQRCSSERGTQRKVANELGITEAHLRAILSGKHVPGTRLLFRMAHYFNKSVYELFPDLATPSYFIKDSN</sequence>
<dbReference type="Pfam" id="PF01381">
    <property type="entry name" value="HTH_3"/>
    <property type="match status" value="1"/>
</dbReference>
<protein>
    <submittedName>
        <fullName evidence="2">Helix-turn-helix transcriptional regulator</fullName>
    </submittedName>
</protein>
<proteinExistence type="predicted"/>
<evidence type="ECO:0000313" key="3">
    <source>
        <dbReference type="Proteomes" id="UP001597540"/>
    </source>
</evidence>
<accession>A0ABW5SWX4</accession>
<dbReference type="SUPFAM" id="SSF47413">
    <property type="entry name" value="lambda repressor-like DNA-binding domains"/>
    <property type="match status" value="1"/>
</dbReference>
<evidence type="ECO:0000313" key="2">
    <source>
        <dbReference type="EMBL" id="MFD2703793.1"/>
    </source>
</evidence>
<feature type="domain" description="HTH cro/C1-type" evidence="1">
    <location>
        <begin position="22"/>
        <end position="66"/>
    </location>
</feature>
<name>A0ABW5SWX4_9BACL</name>
<dbReference type="InterPro" id="IPR010982">
    <property type="entry name" value="Lambda_DNA-bd_dom_sf"/>
</dbReference>
<gene>
    <name evidence="2" type="ORF">ACFSVM_25520</name>
</gene>
<dbReference type="SMART" id="SM00530">
    <property type="entry name" value="HTH_XRE"/>
    <property type="match status" value="1"/>
</dbReference>